<feature type="domain" description="tRNA wybutosine-synthesizing protein" evidence="8">
    <location>
        <begin position="21"/>
        <end position="207"/>
    </location>
</feature>
<sequence length="232" mass="25781">MHVEAKGNTSLCNTVEWARLRRNYLDRLIDDIRRGLVDSDIVDLLDALNSVECIVTTSSCSGRIAVFAAPSPGNKRLGGIVHSWHRRINVDEFYTAIRTALDTSYRFVWASAQPVILALYTCSEAVAKLVVDVAVSAGFKYAFYRRASSGKYYVLILGVERIDIPLSIGGKQIIPLSKEKLHDVVDVLNTYLTLAKSKLRRLKRAVATSITVLKGSCEEATLHRAQICNDDH</sequence>
<protein>
    <recommendedName>
        <fullName evidence="6 7">tRNA(Phe) 7-((3-amino-3-carboxypropyl)-4-demethylwyosine(37)-N(4))-methyltransferase</fullName>
        <ecNumber evidence="7">2.1.1.282</ecNumber>
    </recommendedName>
    <alternativeName>
        <fullName evidence="7">tRNA wyosine derivatives biosynthesis protein Taw3</fullName>
    </alternativeName>
</protein>
<dbReference type="GO" id="GO:0030488">
    <property type="term" value="P:tRNA methylation"/>
    <property type="evidence" value="ECO:0007669"/>
    <property type="project" value="InterPro"/>
</dbReference>
<dbReference type="PANTHER" id="PTHR48418">
    <property type="entry name" value="TRNA WYBUTOSINE-SYNTHESIZING PROTEIN 3"/>
    <property type="match status" value="1"/>
</dbReference>
<evidence type="ECO:0000256" key="5">
    <source>
        <dbReference type="ARBA" id="ARBA00022694"/>
    </source>
</evidence>
<evidence type="ECO:0000256" key="1">
    <source>
        <dbReference type="ARBA" id="ARBA00008569"/>
    </source>
</evidence>
<dbReference type="STRING" id="415426.Hbut_0026"/>
<dbReference type="Proteomes" id="UP000002593">
    <property type="component" value="Chromosome"/>
</dbReference>
<keyword evidence="5 7" id="KW-0819">tRNA processing</keyword>
<organism evidence="9 10">
    <name type="scientific">Hyperthermus butylicus (strain DSM 5456 / JCM 9403 / PLM1-5)</name>
    <dbReference type="NCBI Taxonomy" id="415426"/>
    <lineage>
        <taxon>Archaea</taxon>
        <taxon>Thermoproteota</taxon>
        <taxon>Thermoprotei</taxon>
        <taxon>Desulfurococcales</taxon>
        <taxon>Pyrodictiaceae</taxon>
        <taxon>Hyperthermus</taxon>
    </lineage>
</organism>
<dbReference type="InterPro" id="IPR022908">
    <property type="entry name" value="Taw3"/>
</dbReference>
<dbReference type="KEGG" id="hbu:Hbut_0026"/>
<dbReference type="EnsemblBacteria" id="ABM79904">
    <property type="protein sequence ID" value="ABM79904"/>
    <property type="gene ID" value="Hbut_0026"/>
</dbReference>
<reference evidence="9 10" key="1">
    <citation type="journal article" date="2007" name="Archaea">
        <title>The genome of Hyperthermus butylicus: a sulfur-reducing, peptide fermenting, neutrophilic Crenarchaeote growing up to 108 degrees C.</title>
        <authorList>
            <person name="Brugger K."/>
            <person name="Chen L."/>
            <person name="Stark M."/>
            <person name="Zibat A."/>
            <person name="Redder P."/>
            <person name="Ruepp A."/>
            <person name="Awayez M."/>
            <person name="She Q."/>
            <person name="Garrett R.A."/>
            <person name="Klenk H.P."/>
        </authorList>
    </citation>
    <scope>NUCLEOTIDE SEQUENCE [LARGE SCALE GENOMIC DNA]</scope>
    <source>
        <strain evidence="10">DSM 5456 / JCM 9403 / PLM1-5</strain>
    </source>
</reference>
<dbReference type="GO" id="GO:0008175">
    <property type="term" value="F:tRNA methyltransferase activity"/>
    <property type="evidence" value="ECO:0007669"/>
    <property type="project" value="InterPro"/>
</dbReference>
<dbReference type="HOGENOM" id="CLU_047426_2_0_2"/>
<dbReference type="SUPFAM" id="SSF111278">
    <property type="entry name" value="SSo0622-like"/>
    <property type="match status" value="1"/>
</dbReference>
<evidence type="ECO:0000256" key="3">
    <source>
        <dbReference type="ARBA" id="ARBA00022679"/>
    </source>
</evidence>
<keyword evidence="4 7" id="KW-0949">S-adenosyl-L-methionine</keyword>
<comment type="similarity">
    <text evidence="1 7">Belongs to the TYW3 family.</text>
</comment>
<gene>
    <name evidence="7" type="primary">taw3</name>
    <name evidence="9" type="ordered locus">Hbut_0026</name>
</gene>
<dbReference type="Pfam" id="PF02676">
    <property type="entry name" value="TYW3"/>
    <property type="match status" value="1"/>
</dbReference>
<comment type="function">
    <text evidence="7">S-adenosyl-L-methionine-dependent methyltransferase that acts as a component of the wyosine derivatives biosynthesis pathway. Probably methylates N-4 position of wybutosine-86 to produce wybutosine-72.</text>
</comment>
<dbReference type="AlphaFoldDB" id="A2BIU8"/>
<keyword evidence="10" id="KW-1185">Reference proteome</keyword>
<comment type="catalytic activity">
    <reaction evidence="7">
        <text>4-demethyl-7-[(3S)-3-amino-3-carboxypropyl]wyosine(37) in tRNA(Phe) + S-adenosyl-L-methionine = 7-[(3S)-3-amino-3-carboxypropyl]wyosine(37) in tRNA(Phe) + S-adenosyl-L-homocysteine + H(+)</text>
        <dbReference type="Rhea" id="RHEA:36635"/>
        <dbReference type="Rhea" id="RHEA-COMP:10378"/>
        <dbReference type="Rhea" id="RHEA-COMP:10379"/>
        <dbReference type="ChEBI" id="CHEBI:15378"/>
        <dbReference type="ChEBI" id="CHEBI:57856"/>
        <dbReference type="ChEBI" id="CHEBI:59789"/>
        <dbReference type="ChEBI" id="CHEBI:73543"/>
        <dbReference type="ChEBI" id="CHEBI:73550"/>
        <dbReference type="EC" id="2.1.1.282"/>
    </reaction>
</comment>
<dbReference type="InterPro" id="IPR003827">
    <property type="entry name" value="tRNA_yW-synthesising"/>
</dbReference>
<dbReference type="GO" id="GO:0031591">
    <property type="term" value="P:wybutosine biosynthetic process"/>
    <property type="evidence" value="ECO:0007669"/>
    <property type="project" value="InterPro"/>
</dbReference>
<evidence type="ECO:0000256" key="4">
    <source>
        <dbReference type="ARBA" id="ARBA00022691"/>
    </source>
</evidence>
<evidence type="ECO:0000256" key="6">
    <source>
        <dbReference type="ARBA" id="ARBA00030554"/>
    </source>
</evidence>
<keyword evidence="2 7" id="KW-0489">Methyltransferase</keyword>
<dbReference type="InterPro" id="IPR036602">
    <property type="entry name" value="tRNA_yW-synthesising-like_sf"/>
</dbReference>
<dbReference type="EC" id="2.1.1.282" evidence="7"/>
<dbReference type="eggNOG" id="arCOG04156">
    <property type="taxonomic scope" value="Archaea"/>
</dbReference>
<accession>A2BIU8</accession>
<proteinExistence type="inferred from homology"/>
<evidence type="ECO:0000256" key="2">
    <source>
        <dbReference type="ARBA" id="ARBA00022603"/>
    </source>
</evidence>
<evidence type="ECO:0000313" key="9">
    <source>
        <dbReference type="EMBL" id="ABM79904.1"/>
    </source>
</evidence>
<evidence type="ECO:0000259" key="8">
    <source>
        <dbReference type="Pfam" id="PF02676"/>
    </source>
</evidence>
<keyword evidence="3 7" id="KW-0808">Transferase</keyword>
<dbReference type="HAMAP" id="MF_00266">
    <property type="entry name" value="TYW3_archaea"/>
    <property type="match status" value="1"/>
</dbReference>
<dbReference type="PANTHER" id="PTHR48418:SF1">
    <property type="entry name" value="TRNA WYBUTOSINE-SYNTHESIZING PROTEIN 3"/>
    <property type="match status" value="1"/>
</dbReference>
<name>A2BIU8_HYPBU</name>
<dbReference type="EMBL" id="CP000493">
    <property type="protein sequence ID" value="ABM79904.1"/>
    <property type="molecule type" value="Genomic_DNA"/>
</dbReference>
<dbReference type="Gene3D" id="3.30.1960.10">
    <property type="entry name" value="tRNA wybutosine-synthesizing-like"/>
    <property type="match status" value="1"/>
</dbReference>
<evidence type="ECO:0000313" key="10">
    <source>
        <dbReference type="Proteomes" id="UP000002593"/>
    </source>
</evidence>
<evidence type="ECO:0000256" key="7">
    <source>
        <dbReference type="HAMAP-Rule" id="MF_00266"/>
    </source>
</evidence>